<dbReference type="SMART" id="SM00448">
    <property type="entry name" value="REC"/>
    <property type="match status" value="1"/>
</dbReference>
<dbReference type="PANTHER" id="PTHR43047">
    <property type="entry name" value="TWO-COMPONENT HISTIDINE PROTEIN KINASE"/>
    <property type="match status" value="1"/>
</dbReference>
<evidence type="ECO:0000256" key="1">
    <source>
        <dbReference type="ARBA" id="ARBA00000085"/>
    </source>
</evidence>
<evidence type="ECO:0000259" key="9">
    <source>
        <dbReference type="PROSITE" id="PS50110"/>
    </source>
</evidence>
<evidence type="ECO:0000256" key="3">
    <source>
        <dbReference type="ARBA" id="ARBA00022553"/>
    </source>
</evidence>
<dbReference type="Gene3D" id="1.10.287.130">
    <property type="match status" value="1"/>
</dbReference>
<evidence type="ECO:0000313" key="11">
    <source>
        <dbReference type="Proteomes" id="UP000777438"/>
    </source>
</evidence>
<feature type="region of interest" description="Disordered" evidence="7">
    <location>
        <begin position="369"/>
        <end position="403"/>
    </location>
</feature>
<dbReference type="GO" id="GO:0005886">
    <property type="term" value="C:plasma membrane"/>
    <property type="evidence" value="ECO:0007669"/>
    <property type="project" value="TreeGrafter"/>
</dbReference>
<dbReference type="SUPFAM" id="SSF47384">
    <property type="entry name" value="Homodimeric domain of signal transducing histidine kinase"/>
    <property type="match status" value="1"/>
</dbReference>
<keyword evidence="5" id="KW-0418">Kinase</keyword>
<dbReference type="Pfam" id="PF00512">
    <property type="entry name" value="HisKA"/>
    <property type="match status" value="1"/>
</dbReference>
<evidence type="ECO:0000256" key="5">
    <source>
        <dbReference type="ARBA" id="ARBA00022777"/>
    </source>
</evidence>
<dbReference type="EC" id="2.7.13.3" evidence="2"/>
<dbReference type="CDD" id="cd17546">
    <property type="entry name" value="REC_hyHK_CKI1_RcsC-like"/>
    <property type="match status" value="1"/>
</dbReference>
<dbReference type="OrthoDB" id="303614at2759"/>
<keyword evidence="3 6" id="KW-0597">Phosphoprotein</keyword>
<dbReference type="InterPro" id="IPR036097">
    <property type="entry name" value="HisK_dim/P_sf"/>
</dbReference>
<dbReference type="SMART" id="SM00387">
    <property type="entry name" value="HATPase_c"/>
    <property type="match status" value="1"/>
</dbReference>
<evidence type="ECO:0000313" key="10">
    <source>
        <dbReference type="EMBL" id="KAH6869778.1"/>
    </source>
</evidence>
<name>A0A9P8VQC9_9HYPO</name>
<feature type="region of interest" description="Disordered" evidence="7">
    <location>
        <begin position="461"/>
        <end position="512"/>
    </location>
</feature>
<gene>
    <name evidence="10" type="ORF">B0T10DRAFT_280152</name>
</gene>
<dbReference type="SMART" id="SM00388">
    <property type="entry name" value="HisKA"/>
    <property type="match status" value="1"/>
</dbReference>
<organism evidence="10 11">
    <name type="scientific">Thelonectria olida</name>
    <dbReference type="NCBI Taxonomy" id="1576542"/>
    <lineage>
        <taxon>Eukaryota</taxon>
        <taxon>Fungi</taxon>
        <taxon>Dikarya</taxon>
        <taxon>Ascomycota</taxon>
        <taxon>Pezizomycotina</taxon>
        <taxon>Sordariomycetes</taxon>
        <taxon>Hypocreomycetidae</taxon>
        <taxon>Hypocreales</taxon>
        <taxon>Nectriaceae</taxon>
        <taxon>Thelonectria</taxon>
    </lineage>
</organism>
<dbReference type="Pfam" id="PF00072">
    <property type="entry name" value="Response_reg"/>
    <property type="match status" value="1"/>
</dbReference>
<feature type="compositionally biased region" description="Basic and acidic residues" evidence="7">
    <location>
        <begin position="369"/>
        <end position="381"/>
    </location>
</feature>
<evidence type="ECO:0000259" key="8">
    <source>
        <dbReference type="PROSITE" id="PS50109"/>
    </source>
</evidence>
<dbReference type="CDD" id="cd00082">
    <property type="entry name" value="HisKA"/>
    <property type="match status" value="1"/>
</dbReference>
<dbReference type="AlphaFoldDB" id="A0A9P8VQC9"/>
<dbReference type="InterPro" id="IPR003594">
    <property type="entry name" value="HATPase_dom"/>
</dbReference>
<comment type="catalytic activity">
    <reaction evidence="1">
        <text>ATP + protein L-histidine = ADP + protein N-phospho-L-histidine.</text>
        <dbReference type="EC" id="2.7.13.3"/>
    </reaction>
</comment>
<dbReference type="PANTHER" id="PTHR43047:SF72">
    <property type="entry name" value="OSMOSENSING HISTIDINE PROTEIN KINASE SLN1"/>
    <property type="match status" value="1"/>
</dbReference>
<evidence type="ECO:0000256" key="6">
    <source>
        <dbReference type="PROSITE-ProRule" id="PRU00169"/>
    </source>
</evidence>
<feature type="compositionally biased region" description="Low complexity" evidence="7">
    <location>
        <begin position="472"/>
        <end position="487"/>
    </location>
</feature>
<comment type="caution">
    <text evidence="10">The sequence shown here is derived from an EMBL/GenBank/DDBJ whole genome shotgun (WGS) entry which is preliminary data.</text>
</comment>
<feature type="compositionally biased region" description="Polar residues" evidence="7">
    <location>
        <begin position="295"/>
        <end position="315"/>
    </location>
</feature>
<dbReference type="InterPro" id="IPR029016">
    <property type="entry name" value="GAF-like_dom_sf"/>
</dbReference>
<dbReference type="SUPFAM" id="SSF55781">
    <property type="entry name" value="GAF domain-like"/>
    <property type="match status" value="1"/>
</dbReference>
<dbReference type="Proteomes" id="UP000777438">
    <property type="component" value="Unassembled WGS sequence"/>
</dbReference>
<reference evidence="10 11" key="1">
    <citation type="journal article" date="2021" name="Nat. Commun.">
        <title>Genetic determinants of endophytism in the Arabidopsis root mycobiome.</title>
        <authorList>
            <person name="Mesny F."/>
            <person name="Miyauchi S."/>
            <person name="Thiergart T."/>
            <person name="Pickel B."/>
            <person name="Atanasova L."/>
            <person name="Karlsson M."/>
            <person name="Huettel B."/>
            <person name="Barry K.W."/>
            <person name="Haridas S."/>
            <person name="Chen C."/>
            <person name="Bauer D."/>
            <person name="Andreopoulos W."/>
            <person name="Pangilinan J."/>
            <person name="LaButti K."/>
            <person name="Riley R."/>
            <person name="Lipzen A."/>
            <person name="Clum A."/>
            <person name="Drula E."/>
            <person name="Henrissat B."/>
            <person name="Kohler A."/>
            <person name="Grigoriev I.V."/>
            <person name="Martin F.M."/>
            <person name="Hacquard S."/>
        </authorList>
    </citation>
    <scope>NUCLEOTIDE SEQUENCE [LARGE SCALE GENOMIC DNA]</scope>
    <source>
        <strain evidence="10 11">MPI-CAGE-CH-0241</strain>
    </source>
</reference>
<evidence type="ECO:0000256" key="7">
    <source>
        <dbReference type="SAM" id="MobiDB-lite"/>
    </source>
</evidence>
<feature type="domain" description="Histidine kinase" evidence="8">
    <location>
        <begin position="597"/>
        <end position="888"/>
    </location>
</feature>
<dbReference type="Gene3D" id="3.40.50.2300">
    <property type="match status" value="1"/>
</dbReference>
<dbReference type="InterPro" id="IPR004358">
    <property type="entry name" value="Sig_transdc_His_kin-like_C"/>
</dbReference>
<dbReference type="PROSITE" id="PS50109">
    <property type="entry name" value="HIS_KIN"/>
    <property type="match status" value="1"/>
</dbReference>
<keyword evidence="4" id="KW-0808">Transferase</keyword>
<protein>
    <recommendedName>
        <fullName evidence="2">histidine kinase</fullName>
        <ecNumber evidence="2">2.7.13.3</ecNumber>
    </recommendedName>
</protein>
<dbReference type="GO" id="GO:0000155">
    <property type="term" value="F:phosphorelay sensor kinase activity"/>
    <property type="evidence" value="ECO:0007669"/>
    <property type="project" value="InterPro"/>
</dbReference>
<dbReference type="Pfam" id="PF02518">
    <property type="entry name" value="HATPase_c"/>
    <property type="match status" value="1"/>
</dbReference>
<accession>A0A9P8VQC9</accession>
<proteinExistence type="predicted"/>
<dbReference type="InterPro" id="IPR003661">
    <property type="entry name" value="HisK_dim/P_dom"/>
</dbReference>
<dbReference type="InterPro" id="IPR036890">
    <property type="entry name" value="HATPase_C_sf"/>
</dbReference>
<dbReference type="InterPro" id="IPR011006">
    <property type="entry name" value="CheY-like_superfamily"/>
</dbReference>
<dbReference type="InterPro" id="IPR003018">
    <property type="entry name" value="GAF"/>
</dbReference>
<dbReference type="InterPro" id="IPR001789">
    <property type="entry name" value="Sig_transdc_resp-reg_receiver"/>
</dbReference>
<feature type="compositionally biased region" description="Polar residues" evidence="7">
    <location>
        <begin position="488"/>
        <end position="498"/>
    </location>
</feature>
<evidence type="ECO:0000256" key="4">
    <source>
        <dbReference type="ARBA" id="ARBA00022679"/>
    </source>
</evidence>
<dbReference type="PROSITE" id="PS50110">
    <property type="entry name" value="RESPONSE_REGULATORY"/>
    <property type="match status" value="1"/>
</dbReference>
<dbReference type="SUPFAM" id="SSF52172">
    <property type="entry name" value="CheY-like"/>
    <property type="match status" value="1"/>
</dbReference>
<dbReference type="EMBL" id="JAGPYM010000066">
    <property type="protein sequence ID" value="KAH6869778.1"/>
    <property type="molecule type" value="Genomic_DNA"/>
</dbReference>
<feature type="domain" description="Response regulatory" evidence="9">
    <location>
        <begin position="1092"/>
        <end position="1213"/>
    </location>
</feature>
<feature type="modified residue" description="4-aspartylphosphate" evidence="6">
    <location>
        <position position="1143"/>
    </location>
</feature>
<dbReference type="Gene3D" id="3.30.450.40">
    <property type="match status" value="1"/>
</dbReference>
<dbReference type="Pfam" id="PF01590">
    <property type="entry name" value="GAF"/>
    <property type="match status" value="1"/>
</dbReference>
<sequence length="1216" mass="132827">MTDSDGAFRAAQSATISELVREYETARYDELLRRTSSPIDQITSAEIRTSPDAILTSLAQLATCRTSTERSLISLFDQQRQYIVAEATPTVSIVPNLTQSAHGENLLLCGTSIPRADGVCDYTLCASERKSIRALEKINSNEELPVIVVQDLVTDPRFASSPYCRPGSLFRFYAAVPIRSPRGINIGVLCVINSTPGATWNEGDSKVLRGLAQTIMDHLEGNRLRHLQKRNLQMSLGLQTFIDGKYLSTGGNATLSAPSWQADVVVRSQTELELNVAQSGDQSAEASSNTAMKQLLSTPTPDQSPKTLVTSSANPPSLDDDFNLPQPLKSAGNQLQESSTSEKCFSEAAAVVREALEIDGCAFLSGDSRGFDGVHSREGEQIKATTSRRPPRPGSNAGGDDEVITDLSKRPWLPCQVLGSSFNPHGDSGSSFPIDGRFSQPFLSRLLQQYPTGCIFALDSDKDVDETPPLETGAPTTDDQPTTASTTVADVSPNNHTSMPEPEPRRDYERTDPERREKDILLQTFPNARSVAFVPIWDPQKSCWSIGGFICSNIPNYQFDKHSDLLFLRALGTLAVAEAFRLETAAADRAKSDVLGSLSHELRSPLHGIILGLELLNDLSLNMSQQNIAHMIETCCRTLSDTTEHLLDYSKVNNFTDSKSTQSNELESESSSIPQAGLSKLSQAVHLDVLVEDVLESVYAGYNYQHLSIAQMMNHSKNQSQADVRAIRRMDFMQATEDLNPTGTKNGQFDLKTGDVSIFLLYDPSCSWQFHTLPGAVRRVVMNLFGNSLKYTTHGVIKVSLNQTHSIDPKSKQRIITLIVEDTGIGISQGFLQNEVFKPFSQENRLSTGTGLGLSFVKRITSQLGGRISITSQIGVGTKVTVSLPMTPQTILPTVSESPVNKVESSATTCRGLRALVASSSERGGDGDSIPKGLTEKALMEELCCDYLGMKLDGNPDASQLVPDVVILRDDTTFDSFVPAAAYPEIPSVVVCANALVVHQNESRPNSADQARLHEFVSQPLSPRKLETALSRVLSRWTELQAGLPLQLPLPILPIPSGVYSSMTVPLNPVKSVSESPEAVLATSQEYLAEPQFLLVDDNPINLKILMCFMKKFKQAYRTATNGEEAVNSYKADPGRYVCILMDISMPVMDGLEATRQIRAFERYNNIKESLVLAITGLASESTRDEAVRSGVDFFVTKPAKLKELEAKLKSRGLLL</sequence>
<dbReference type="SUPFAM" id="SSF55874">
    <property type="entry name" value="ATPase domain of HSP90 chaperone/DNA topoisomerase II/histidine kinase"/>
    <property type="match status" value="1"/>
</dbReference>
<feature type="compositionally biased region" description="Basic and acidic residues" evidence="7">
    <location>
        <begin position="502"/>
        <end position="512"/>
    </location>
</feature>
<evidence type="ECO:0000256" key="2">
    <source>
        <dbReference type="ARBA" id="ARBA00012438"/>
    </source>
</evidence>
<keyword evidence="11" id="KW-1185">Reference proteome</keyword>
<feature type="compositionally biased region" description="Polar residues" evidence="7">
    <location>
        <begin position="331"/>
        <end position="340"/>
    </location>
</feature>
<dbReference type="PRINTS" id="PR00344">
    <property type="entry name" value="BCTRLSENSOR"/>
</dbReference>
<feature type="region of interest" description="Disordered" evidence="7">
    <location>
        <begin position="295"/>
        <end position="340"/>
    </location>
</feature>
<dbReference type="GO" id="GO:0009927">
    <property type="term" value="F:histidine phosphotransfer kinase activity"/>
    <property type="evidence" value="ECO:0007669"/>
    <property type="project" value="TreeGrafter"/>
</dbReference>
<dbReference type="Gene3D" id="3.30.565.10">
    <property type="entry name" value="Histidine kinase-like ATPase, C-terminal domain"/>
    <property type="match status" value="1"/>
</dbReference>
<dbReference type="InterPro" id="IPR005467">
    <property type="entry name" value="His_kinase_dom"/>
</dbReference>